<comment type="caution">
    <text evidence="4">The sequence shown here is derived from an EMBL/GenBank/DDBJ whole genome shotgun (WGS) entry which is preliminary data.</text>
</comment>
<feature type="transmembrane region" description="Helical" evidence="2">
    <location>
        <begin position="12"/>
        <end position="34"/>
    </location>
</feature>
<evidence type="ECO:0000313" key="5">
    <source>
        <dbReference type="Proteomes" id="UP001281656"/>
    </source>
</evidence>
<dbReference type="PANTHER" id="PTHR33392:SF6">
    <property type="entry name" value="POLYISOPRENYL-TEICHOIC ACID--PEPTIDOGLYCAN TEICHOIC ACID TRANSFERASE TAGU"/>
    <property type="match status" value="1"/>
</dbReference>
<proteinExistence type="inferred from homology"/>
<keyword evidence="2" id="KW-0472">Membrane</keyword>
<evidence type="ECO:0000256" key="1">
    <source>
        <dbReference type="ARBA" id="ARBA00006068"/>
    </source>
</evidence>
<reference evidence="4 5" key="1">
    <citation type="submission" date="2023-04" db="EMBL/GenBank/DDBJ databases">
        <title>Clostridium tannerae sp. nov., isolated from the fecal material of an alpaca.</title>
        <authorList>
            <person name="Miller S."/>
            <person name="Hendry M."/>
            <person name="King J."/>
            <person name="Sankaranarayanan K."/>
            <person name="Lawson P.A."/>
        </authorList>
    </citation>
    <scope>NUCLEOTIDE SEQUENCE [LARGE SCALE GENOMIC DNA]</scope>
    <source>
        <strain evidence="4 5">A1-XYC3</strain>
    </source>
</reference>
<keyword evidence="5" id="KW-1185">Reference proteome</keyword>
<dbReference type="Proteomes" id="UP001281656">
    <property type="component" value="Unassembled WGS sequence"/>
</dbReference>
<protein>
    <submittedName>
        <fullName evidence="4">LCP family protein</fullName>
    </submittedName>
</protein>
<feature type="domain" description="Cell envelope-related transcriptional attenuator" evidence="3">
    <location>
        <begin position="106"/>
        <end position="263"/>
    </location>
</feature>
<evidence type="ECO:0000313" key="4">
    <source>
        <dbReference type="EMBL" id="MDW8800932.1"/>
    </source>
</evidence>
<dbReference type="RefSeq" id="WP_318797592.1">
    <property type="nucleotide sequence ID" value="NZ_JARUJP010000006.1"/>
</dbReference>
<keyword evidence="2" id="KW-1133">Transmembrane helix</keyword>
<evidence type="ECO:0000256" key="2">
    <source>
        <dbReference type="SAM" id="Phobius"/>
    </source>
</evidence>
<dbReference type="Gene3D" id="3.40.630.190">
    <property type="entry name" value="LCP protein"/>
    <property type="match status" value="1"/>
</dbReference>
<evidence type="ECO:0000259" key="3">
    <source>
        <dbReference type="Pfam" id="PF03816"/>
    </source>
</evidence>
<dbReference type="EMBL" id="JARUJP010000006">
    <property type="protein sequence ID" value="MDW8800932.1"/>
    <property type="molecule type" value="Genomic_DNA"/>
</dbReference>
<gene>
    <name evidence="4" type="ORF">P8V03_07170</name>
</gene>
<dbReference type="Pfam" id="PF03816">
    <property type="entry name" value="LytR_cpsA_psr"/>
    <property type="match status" value="1"/>
</dbReference>
<dbReference type="InterPro" id="IPR050922">
    <property type="entry name" value="LytR/CpsA/Psr_CW_biosynth"/>
</dbReference>
<organism evidence="4 5">
    <name type="scientific">Clostridium tanneri</name>
    <dbReference type="NCBI Taxonomy" id="3037988"/>
    <lineage>
        <taxon>Bacteria</taxon>
        <taxon>Bacillati</taxon>
        <taxon>Bacillota</taxon>
        <taxon>Clostridia</taxon>
        <taxon>Eubacteriales</taxon>
        <taxon>Clostridiaceae</taxon>
        <taxon>Clostridium</taxon>
    </lineage>
</organism>
<dbReference type="PANTHER" id="PTHR33392">
    <property type="entry name" value="POLYISOPRENYL-TEICHOIC ACID--PEPTIDOGLYCAN TEICHOIC ACID TRANSFERASE TAGU"/>
    <property type="match status" value="1"/>
</dbReference>
<accession>A0ABU4JS11</accession>
<comment type="similarity">
    <text evidence="1">Belongs to the LytR/CpsA/Psr (LCP) family.</text>
</comment>
<name>A0ABU4JS11_9CLOT</name>
<dbReference type="InterPro" id="IPR004474">
    <property type="entry name" value="LytR_CpsA_psr"/>
</dbReference>
<dbReference type="NCBIfam" id="TIGR00350">
    <property type="entry name" value="lytR_cpsA_psr"/>
    <property type="match status" value="1"/>
</dbReference>
<keyword evidence="2" id="KW-0812">Transmembrane</keyword>
<sequence>MRRKRRHKKRYLKKIIFLTIIFITIAGLGSFLYVNYQLDKIKINPITREENNSESLSNDEYGSYTKKNIEKDSSKLYDEQSKTNNSIVNIALFGVDSRSSKSDPPHSDCIIIATIDYKHNKIKLSSIMRDTYVAVTGHNQTKITEAYTYGGPKLALDTINYNFDLNIKDYVTVDFNGMTKIIDSLGGIDVDVKKYELRELNRCIAETGEIEKKGYSLVKTSGLQTLDGIQTVAYARIRKVGDGDFERTERQRLILNQIISKMKTVSPGKYPYIVSELLPSVETSLDKSEILAVGGKFIFSGISNLEQQRFPVDGYCKGEVVDDIWYLVPKPSLSTTKEQIYNYIFQDIKPLPKDPLF</sequence>